<name>A0AAW1X4M8_RUBAR</name>
<protein>
    <recommendedName>
        <fullName evidence="2">Sieve element occlusion N-terminal domain-containing protein</fullName>
    </recommendedName>
</protein>
<dbReference type="Pfam" id="PF14576">
    <property type="entry name" value="SEO_N"/>
    <property type="match status" value="2"/>
</dbReference>
<dbReference type="GO" id="GO:0010088">
    <property type="term" value="P:phloem development"/>
    <property type="evidence" value="ECO:0007669"/>
    <property type="project" value="InterPro"/>
</dbReference>
<feature type="region of interest" description="Disordered" evidence="1">
    <location>
        <begin position="1"/>
        <end position="33"/>
    </location>
</feature>
<gene>
    <name evidence="3" type="ORF">M0R45_018300</name>
</gene>
<dbReference type="AlphaFoldDB" id="A0AAW1X4M8"/>
<keyword evidence="4" id="KW-1185">Reference proteome</keyword>
<dbReference type="EMBL" id="JBEDUW010000004">
    <property type="protein sequence ID" value="KAK9931001.1"/>
    <property type="molecule type" value="Genomic_DNA"/>
</dbReference>
<comment type="caution">
    <text evidence="3">The sequence shown here is derived from an EMBL/GenBank/DDBJ whole genome shotgun (WGS) entry which is preliminary data.</text>
</comment>
<feature type="compositionally biased region" description="Polar residues" evidence="1">
    <location>
        <begin position="1"/>
        <end position="15"/>
    </location>
</feature>
<evidence type="ECO:0000256" key="1">
    <source>
        <dbReference type="SAM" id="MobiDB-lite"/>
    </source>
</evidence>
<evidence type="ECO:0000313" key="4">
    <source>
        <dbReference type="Proteomes" id="UP001457282"/>
    </source>
</evidence>
<dbReference type="InterPro" id="IPR039299">
    <property type="entry name" value="SEOA"/>
</dbReference>
<proteinExistence type="predicted"/>
<dbReference type="PANTHER" id="PTHR33232">
    <property type="entry name" value="PROTEIN SIEVE ELEMENT OCCLUSION B-LIKE"/>
    <property type="match status" value="1"/>
</dbReference>
<evidence type="ECO:0000313" key="3">
    <source>
        <dbReference type="EMBL" id="KAK9931001.1"/>
    </source>
</evidence>
<dbReference type="PANTHER" id="PTHR33232:SF18">
    <property type="entry name" value="PROTEIN SIEVE ELEMENT OCCLUSION B-LIKE"/>
    <property type="match status" value="1"/>
</dbReference>
<dbReference type="Proteomes" id="UP001457282">
    <property type="component" value="Unassembled WGS sequence"/>
</dbReference>
<accession>A0AAW1X4M8</accession>
<feature type="domain" description="Sieve element occlusion N-terminal" evidence="2">
    <location>
        <begin position="227"/>
        <end position="311"/>
    </location>
</feature>
<evidence type="ECO:0000259" key="2">
    <source>
        <dbReference type="Pfam" id="PF14576"/>
    </source>
</evidence>
<feature type="domain" description="Sieve element occlusion N-terminal" evidence="2">
    <location>
        <begin position="67"/>
        <end position="207"/>
    </location>
</feature>
<sequence length="622" mass="70804">MAAKNFLNTHDSPSQEPCEGGVATGNIGTTTHPDQKLMLSKRKLTDLSDKEIMKFLKGKYYPEHYTDLLAVGNLFKITKTIIDHATDNSIVDNILQPVNAQSEKISTGNDSFSFISPLCILKSICCEVCHYIISICHHVRLRVLLVEEISILTRTELIFDKLKPYSWEAKAVLALAAFALEYGDFWHLAQLYGQCDQLTKSVAILKGSTSPYQACNLTESQVGSGHTTDVPTLDTAVMSIPTYVFWTITTIVACAVNVTYLTSDEEKPYQLSYLVTKIKDIREILEEQHESCKKEIEVIYNYKKLLRMMKNTSKISEAISILILPQDGKPPPIITVVNLITVWIPIVEDWTKNQSEKFGRWGSMMPWYKVQFISPAVIMYLKKEWSYTGSAMAVLMNPKGKLQYTNALSLIRTHEINFLDFLDNEVDSLFLHVFRLMKDEKLEVWSKDERKCIFIYGGEDEVSIHKWQNKVDKANVSIKEYGVSIELYIPDAMKAKAGEELNYAETRKSFLVGDRGHGEWVMVSQGSKLVACGRPSTIFKVVENIDDQWKQKLSLKIPFRTCFREFHDKVIADDNKKTRPDTYEFEISGKVPKDMEYCPVCDHPAEITLVGYKCCHPGIPKN</sequence>
<organism evidence="3 4">
    <name type="scientific">Rubus argutus</name>
    <name type="common">Southern blackberry</name>
    <dbReference type="NCBI Taxonomy" id="59490"/>
    <lineage>
        <taxon>Eukaryota</taxon>
        <taxon>Viridiplantae</taxon>
        <taxon>Streptophyta</taxon>
        <taxon>Embryophyta</taxon>
        <taxon>Tracheophyta</taxon>
        <taxon>Spermatophyta</taxon>
        <taxon>Magnoliopsida</taxon>
        <taxon>eudicotyledons</taxon>
        <taxon>Gunneridae</taxon>
        <taxon>Pentapetalae</taxon>
        <taxon>rosids</taxon>
        <taxon>fabids</taxon>
        <taxon>Rosales</taxon>
        <taxon>Rosaceae</taxon>
        <taxon>Rosoideae</taxon>
        <taxon>Rosoideae incertae sedis</taxon>
        <taxon>Rubus</taxon>
    </lineage>
</organism>
<reference evidence="3 4" key="1">
    <citation type="journal article" date="2023" name="G3 (Bethesda)">
        <title>A chromosome-length genome assembly and annotation of blackberry (Rubus argutus, cv. 'Hillquist').</title>
        <authorList>
            <person name="Bruna T."/>
            <person name="Aryal R."/>
            <person name="Dudchenko O."/>
            <person name="Sargent D.J."/>
            <person name="Mead D."/>
            <person name="Buti M."/>
            <person name="Cavallini A."/>
            <person name="Hytonen T."/>
            <person name="Andres J."/>
            <person name="Pham M."/>
            <person name="Weisz D."/>
            <person name="Mascagni F."/>
            <person name="Usai G."/>
            <person name="Natali L."/>
            <person name="Bassil N."/>
            <person name="Fernandez G.E."/>
            <person name="Lomsadze A."/>
            <person name="Armour M."/>
            <person name="Olukolu B."/>
            <person name="Poorten T."/>
            <person name="Britton C."/>
            <person name="Davik J."/>
            <person name="Ashrafi H."/>
            <person name="Aiden E.L."/>
            <person name="Borodovsky M."/>
            <person name="Worthington M."/>
        </authorList>
    </citation>
    <scope>NUCLEOTIDE SEQUENCE [LARGE SCALE GENOMIC DNA]</scope>
    <source>
        <strain evidence="3">PI 553951</strain>
    </source>
</reference>
<dbReference type="InterPro" id="IPR027942">
    <property type="entry name" value="SEO_N"/>
</dbReference>